<keyword evidence="3" id="KW-1185">Reference proteome</keyword>
<dbReference type="EMBL" id="AP019827">
    <property type="protein sequence ID" value="BBM41661.1"/>
    <property type="molecule type" value="Genomic_DNA"/>
</dbReference>
<dbReference type="RefSeq" id="WP_018451077.1">
    <property type="nucleotide sequence ID" value="NZ_AP019827.1"/>
</dbReference>
<organism evidence="2 3">
    <name type="scientific">Leptotrichia shahii</name>
    <dbReference type="NCBI Taxonomy" id="157691"/>
    <lineage>
        <taxon>Bacteria</taxon>
        <taxon>Fusobacteriati</taxon>
        <taxon>Fusobacteriota</taxon>
        <taxon>Fusobacteriia</taxon>
        <taxon>Fusobacteriales</taxon>
        <taxon>Leptotrichiaceae</taxon>
        <taxon>Leptotrichia</taxon>
    </lineage>
</organism>
<dbReference type="InterPro" id="IPR036291">
    <property type="entry name" value="NAD(P)-bd_dom_sf"/>
</dbReference>
<evidence type="ECO:0000259" key="1">
    <source>
        <dbReference type="Pfam" id="PF16363"/>
    </source>
</evidence>
<dbReference type="SUPFAM" id="SSF51735">
    <property type="entry name" value="NAD(P)-binding Rossmann-fold domains"/>
    <property type="match status" value="1"/>
</dbReference>
<dbReference type="STRING" id="1122172.GCA_000373045_01457"/>
<proteinExistence type="predicted"/>
<dbReference type="Pfam" id="PF16363">
    <property type="entry name" value="GDP_Man_Dehyd"/>
    <property type="match status" value="1"/>
</dbReference>
<reference evidence="2 3" key="1">
    <citation type="submission" date="2019-07" db="EMBL/GenBank/DDBJ databases">
        <title>Complete Genome Sequence of Leptotrichia shahii Strain JCM 16776.</title>
        <authorList>
            <person name="Watanabe S."/>
            <person name="Cui L."/>
        </authorList>
    </citation>
    <scope>NUCLEOTIDE SEQUENCE [LARGE SCALE GENOMIC DNA]</scope>
    <source>
        <strain evidence="2 3">JCM16776</strain>
    </source>
</reference>
<dbReference type="KEGG" id="lsz:JCM16776_1907"/>
<name>A0A510JT94_9FUSO</name>
<sequence length="312" mass="35768">MKSLIIGSNSFLGYYLMDYIKNKKKEEVYGVSFSKNSNSFKNYEFEFLDINDKNSIKKRLMEISPDKIYCLDIIDSVSYVWEHPKEAIDFQIKGIISLLESIRTIDKKISIFFTGSGEEYSFKGFDNIPISENTSLEPLNVYAVSKSCQNMIAQVYAKAYGLNIIIGRLFNDVGARQTENFVLSSICKQVIKIKKGLQNPIINVGNINSARDFIDVRDTVKAIYSLLEFGKPSEIYNIASGKSFTIRELIEKVKSISKIDFDIVIDSKKIRLNDIPIIQGDITKIIERTGWSPKISIDETIKWIFEYWKSKI</sequence>
<evidence type="ECO:0000313" key="3">
    <source>
        <dbReference type="Proteomes" id="UP000322617"/>
    </source>
</evidence>
<dbReference type="Proteomes" id="UP000322617">
    <property type="component" value="Chromosome"/>
</dbReference>
<dbReference type="Gene3D" id="3.90.25.10">
    <property type="entry name" value="UDP-galactose 4-epimerase, domain 1"/>
    <property type="match status" value="1"/>
</dbReference>
<accession>A0A510JT94</accession>
<evidence type="ECO:0000313" key="2">
    <source>
        <dbReference type="EMBL" id="BBM41661.1"/>
    </source>
</evidence>
<protein>
    <submittedName>
        <fullName evidence="2">GDP-6-deoxy-D-mannose reductase</fullName>
    </submittedName>
</protein>
<feature type="domain" description="NAD(P)-binding" evidence="1">
    <location>
        <begin position="4"/>
        <end position="302"/>
    </location>
</feature>
<dbReference type="Gene3D" id="3.40.50.720">
    <property type="entry name" value="NAD(P)-binding Rossmann-like Domain"/>
    <property type="match status" value="1"/>
</dbReference>
<gene>
    <name evidence="2" type="ORF">JCM16776_1907</name>
</gene>
<dbReference type="PANTHER" id="PTHR43000">
    <property type="entry name" value="DTDP-D-GLUCOSE 4,6-DEHYDRATASE-RELATED"/>
    <property type="match status" value="1"/>
</dbReference>
<dbReference type="InterPro" id="IPR016040">
    <property type="entry name" value="NAD(P)-bd_dom"/>
</dbReference>
<dbReference type="AlphaFoldDB" id="A0A510JT94"/>
<dbReference type="OrthoDB" id="9811743at2"/>